<keyword evidence="3" id="KW-1185">Reference proteome</keyword>
<dbReference type="Proteomes" id="UP000002484">
    <property type="component" value="Chromosome"/>
</dbReference>
<dbReference type="HOGENOM" id="CLU_1584063_0_0_11"/>
<proteinExistence type="predicted"/>
<feature type="compositionally biased region" description="Low complexity" evidence="1">
    <location>
        <begin position="44"/>
        <end position="55"/>
    </location>
</feature>
<gene>
    <name evidence="2" type="ordered locus">FraEuI1c_3663</name>
</gene>
<dbReference type="KEGG" id="fri:FraEuI1c_3663"/>
<dbReference type="InParanoid" id="E3J1K2"/>
<dbReference type="AlphaFoldDB" id="E3J1K2"/>
<feature type="region of interest" description="Disordered" evidence="1">
    <location>
        <begin position="141"/>
        <end position="168"/>
    </location>
</feature>
<feature type="region of interest" description="Disordered" evidence="1">
    <location>
        <begin position="33"/>
        <end position="67"/>
    </location>
</feature>
<dbReference type="EMBL" id="CP002299">
    <property type="protein sequence ID" value="ADP81670.1"/>
    <property type="molecule type" value="Genomic_DNA"/>
</dbReference>
<accession>E3J1K2</accession>
<dbReference type="RefSeq" id="WP_013424788.1">
    <property type="nucleotide sequence ID" value="NC_014666.1"/>
</dbReference>
<evidence type="ECO:0000313" key="2">
    <source>
        <dbReference type="EMBL" id="ADP81670.1"/>
    </source>
</evidence>
<sequence>MALLHRLRRPDETFADDVAAGVTVTARDLAPAGFASAAPPPAGRAPAGTAAGRPVPTRPAGGSPAAVDRAVMARPAADRGPAAVRRDAPALPPSVARVAARTRLSAELLAAILEVDARQRATLDDIERADALAQRLLARRADRQRAAASGRPGSQPRARHGAEVRLAG</sequence>
<protein>
    <submittedName>
        <fullName evidence="2">Uncharacterized protein</fullName>
    </submittedName>
</protein>
<reference evidence="2 3" key="1">
    <citation type="submission" date="2010-10" db="EMBL/GenBank/DDBJ databases">
        <title>Complete sequence of Frankia sp. EuI1c.</title>
        <authorList>
            <consortium name="US DOE Joint Genome Institute"/>
            <person name="Lucas S."/>
            <person name="Copeland A."/>
            <person name="Lapidus A."/>
            <person name="Cheng J.-F."/>
            <person name="Bruce D."/>
            <person name="Goodwin L."/>
            <person name="Pitluck S."/>
            <person name="Chertkov O."/>
            <person name="Detter J.C."/>
            <person name="Han C."/>
            <person name="Tapia R."/>
            <person name="Land M."/>
            <person name="Hauser L."/>
            <person name="Jeffries C."/>
            <person name="Kyrpides N."/>
            <person name="Ivanova N."/>
            <person name="Mikhailova N."/>
            <person name="Beauchemin N."/>
            <person name="Sen A."/>
            <person name="Sur S.A."/>
            <person name="Gtari M."/>
            <person name="Wall L."/>
            <person name="Tisa L."/>
            <person name="Woyke T."/>
        </authorList>
    </citation>
    <scope>NUCLEOTIDE SEQUENCE [LARGE SCALE GENOMIC DNA]</scope>
    <source>
        <strain evidence="3">DSM 45817 / CECT 9037 / EuI1c</strain>
    </source>
</reference>
<name>E3J1K2_PSEI1</name>
<evidence type="ECO:0000313" key="3">
    <source>
        <dbReference type="Proteomes" id="UP000002484"/>
    </source>
</evidence>
<evidence type="ECO:0000256" key="1">
    <source>
        <dbReference type="SAM" id="MobiDB-lite"/>
    </source>
</evidence>
<organism evidence="2 3">
    <name type="scientific">Pseudofrankia inefficax (strain DSM 45817 / CECT 9037 / DDB 130130 / EuI1c)</name>
    <name type="common">Frankia inefficax</name>
    <dbReference type="NCBI Taxonomy" id="298654"/>
    <lineage>
        <taxon>Bacteria</taxon>
        <taxon>Bacillati</taxon>
        <taxon>Actinomycetota</taxon>
        <taxon>Actinomycetes</taxon>
        <taxon>Frankiales</taxon>
        <taxon>Frankiaceae</taxon>
        <taxon>Pseudofrankia</taxon>
    </lineage>
</organism>